<evidence type="ECO:0000256" key="6">
    <source>
        <dbReference type="ARBA" id="ARBA00023170"/>
    </source>
</evidence>
<dbReference type="GO" id="GO:0038039">
    <property type="term" value="C:G protein-coupled receptor heterodimeric complex"/>
    <property type="evidence" value="ECO:0007669"/>
    <property type="project" value="TreeGrafter"/>
</dbReference>
<feature type="transmembrane region" description="Helical" evidence="10">
    <location>
        <begin position="472"/>
        <end position="496"/>
    </location>
</feature>
<dbReference type="VEuPathDB" id="FungiDB:AMAG_03925"/>
<evidence type="ECO:0000256" key="1">
    <source>
        <dbReference type="ARBA" id="ARBA00004141"/>
    </source>
</evidence>
<evidence type="ECO:0000256" key="7">
    <source>
        <dbReference type="ARBA" id="ARBA00023180"/>
    </source>
</evidence>
<dbReference type="eggNOG" id="KOG1055">
    <property type="taxonomic scope" value="Eukaryota"/>
</dbReference>
<feature type="domain" description="G-protein coupled receptors family 3 profile" evidence="11">
    <location>
        <begin position="472"/>
        <end position="737"/>
    </location>
</feature>
<feature type="transmembrane region" description="Helical" evidence="10">
    <location>
        <begin position="626"/>
        <end position="651"/>
    </location>
</feature>
<dbReference type="InterPro" id="IPR028082">
    <property type="entry name" value="Peripla_BP_I"/>
</dbReference>
<dbReference type="STRING" id="578462.A0A0L0S7E1"/>
<name>A0A0L0S7E1_ALLM3</name>
<dbReference type="InterPro" id="IPR002455">
    <property type="entry name" value="GPCR3_GABA-B"/>
</dbReference>
<evidence type="ECO:0000259" key="11">
    <source>
        <dbReference type="PROSITE" id="PS50259"/>
    </source>
</evidence>
<keyword evidence="6" id="KW-0675">Receptor</keyword>
<evidence type="ECO:0000256" key="9">
    <source>
        <dbReference type="SAM" id="MobiDB-lite"/>
    </source>
</evidence>
<feature type="transmembrane region" description="Helical" evidence="10">
    <location>
        <begin position="703"/>
        <end position="723"/>
    </location>
</feature>
<dbReference type="AlphaFoldDB" id="A0A0L0S7E1"/>
<feature type="transmembrane region" description="Helical" evidence="10">
    <location>
        <begin position="672"/>
        <end position="697"/>
    </location>
</feature>
<feature type="region of interest" description="Disordered" evidence="9">
    <location>
        <begin position="870"/>
        <end position="902"/>
    </location>
</feature>
<dbReference type="PRINTS" id="PR00248">
    <property type="entry name" value="GPCRMGR"/>
</dbReference>
<dbReference type="Proteomes" id="UP000054350">
    <property type="component" value="Unassembled WGS sequence"/>
</dbReference>
<sequence length="924" mass="99670">MDPTRSIPTTRPLRRRTAARRAHRSQSPWSISALARLMITATTTALLLLLAAHTPTVVLATPWTFNIGVILPFTGPDGTPNLSIETLYQLITTALPVMNSYNSTYYQFNLIRGNSMDSRSGAIAAMYELYDQNNTVAYIGEASSGMTVPLVLAESRVRTWHCSGMASSTDLSKDDFPRFFRTIPDDSQQGVALARFVKSMGWTHVNILASTDSYGTSIGASFTEAARVLNITLSLSDVYPSGTQDMSMQVKNILNSESNVVILALSSGDDAITLLREARKQGALDASHVWIGTDAMSEYLPFLNPNSPTYASDLANAQGVFFVYPLLATGSAPYRQMEAAWAAMGKTTSPDAIAYGGLNYDCALAIAKGLIQIAVKYGAENVTMKNLWLVNHFFTPPFDGATGTLAFTDTGDRLGDFSVWNMYTGTKRVAYNIYANASVVRINAPQFYSGTAIPPPDIPPKTALYPTWSDPFVVATAVVRALLLALFSAGTGVLVMHRTKPMVKNLSFPFLVIITVGCQLVLVSEFVAVGEPTRVTCHAPVWILTVGYEMAMTSAAVKTYRIWRIFDKSMRRLRAINNEFLFRLVGGFILVQSIIFAIWLGAFPSTPVAVSSKQYLYYECRSSNPMGVTVVTGVSVAMNALLLAFVIFLGYKTRNVASSFRETLWIMYTSQNVGFVAIIVLSFSLISLSDFALGAYIVRTVLLIYAVIFTYMALVGRLVVALLRGAANVESASGTGKAGGTGTLTATGAATARAQAGMKVSLNHDTGKVAHVHGRYPVKETSRWFATWKTHAVHLYAGDGYLALVPDSAETAGHLGTMVRLAGTTFDPSPVNYATCMAIYSRGRSWVIQFDKDEDRDAWAKVMASVATVSAASRSRSKDPRASGGNKEAGNPGASLPSLASEGVLATANTSRGMLPVRGAGAKD</sequence>
<dbReference type="Pfam" id="PF00003">
    <property type="entry name" value="7tm_3"/>
    <property type="match status" value="1"/>
</dbReference>
<dbReference type="Pfam" id="PF01094">
    <property type="entry name" value="ANF_receptor"/>
    <property type="match status" value="1"/>
</dbReference>
<keyword evidence="4" id="KW-0297">G-protein coupled receptor</keyword>
<organism evidence="12 13">
    <name type="scientific">Allomyces macrogynus (strain ATCC 38327)</name>
    <name type="common">Allomyces javanicus var. macrogynus</name>
    <dbReference type="NCBI Taxonomy" id="578462"/>
    <lineage>
        <taxon>Eukaryota</taxon>
        <taxon>Fungi</taxon>
        <taxon>Fungi incertae sedis</taxon>
        <taxon>Blastocladiomycota</taxon>
        <taxon>Blastocladiomycetes</taxon>
        <taxon>Blastocladiales</taxon>
        <taxon>Blastocladiaceae</taxon>
        <taxon>Allomyces</taxon>
    </lineage>
</organism>
<keyword evidence="7" id="KW-0325">Glycoprotein</keyword>
<keyword evidence="8" id="KW-0807">Transducer</keyword>
<accession>A0A0L0S7E1</accession>
<dbReference type="EMBL" id="GG745333">
    <property type="protein sequence ID" value="KNE58340.1"/>
    <property type="molecule type" value="Genomic_DNA"/>
</dbReference>
<protein>
    <recommendedName>
        <fullName evidence="11">G-protein coupled receptors family 3 profile domain-containing protein</fullName>
    </recommendedName>
</protein>
<reference evidence="13" key="2">
    <citation type="submission" date="2009-11" db="EMBL/GenBank/DDBJ databases">
        <title>The Genome Sequence of Allomyces macrogynus strain ATCC 38327.</title>
        <authorList>
            <consortium name="The Broad Institute Genome Sequencing Platform"/>
            <person name="Russ C."/>
            <person name="Cuomo C."/>
            <person name="Shea T."/>
            <person name="Young S.K."/>
            <person name="Zeng Q."/>
            <person name="Koehrsen M."/>
            <person name="Haas B."/>
            <person name="Borodovsky M."/>
            <person name="Guigo R."/>
            <person name="Alvarado L."/>
            <person name="Berlin A."/>
            <person name="Borenstein D."/>
            <person name="Chen Z."/>
            <person name="Engels R."/>
            <person name="Freedman E."/>
            <person name="Gellesch M."/>
            <person name="Goldberg J."/>
            <person name="Griggs A."/>
            <person name="Gujja S."/>
            <person name="Heiman D."/>
            <person name="Hepburn T."/>
            <person name="Howarth C."/>
            <person name="Jen D."/>
            <person name="Larson L."/>
            <person name="Lewis B."/>
            <person name="Mehta T."/>
            <person name="Park D."/>
            <person name="Pearson M."/>
            <person name="Roberts A."/>
            <person name="Saif S."/>
            <person name="Shenoy N."/>
            <person name="Sisk P."/>
            <person name="Stolte C."/>
            <person name="Sykes S."/>
            <person name="Walk T."/>
            <person name="White J."/>
            <person name="Yandava C."/>
            <person name="Burger G."/>
            <person name="Gray M.W."/>
            <person name="Holland P.W.H."/>
            <person name="King N."/>
            <person name="Lang F.B.F."/>
            <person name="Roger A.J."/>
            <person name="Ruiz-Trillo I."/>
            <person name="Lander E."/>
            <person name="Nusbaum C."/>
        </authorList>
    </citation>
    <scope>NUCLEOTIDE SEQUENCE [LARGE SCALE GENOMIC DNA]</scope>
    <source>
        <strain evidence="13">ATCC 38327</strain>
    </source>
</reference>
<feature type="region of interest" description="Disordered" evidence="9">
    <location>
        <begin position="1"/>
        <end position="24"/>
    </location>
</feature>
<dbReference type="InterPro" id="IPR001828">
    <property type="entry name" value="ANF_lig-bd_rcpt"/>
</dbReference>
<dbReference type="OrthoDB" id="5597995at2759"/>
<evidence type="ECO:0000256" key="5">
    <source>
        <dbReference type="ARBA" id="ARBA00023136"/>
    </source>
</evidence>
<dbReference type="GO" id="GO:0004965">
    <property type="term" value="F:G protein-coupled GABA receptor activity"/>
    <property type="evidence" value="ECO:0007669"/>
    <property type="project" value="InterPro"/>
</dbReference>
<feature type="transmembrane region" description="Helical" evidence="10">
    <location>
        <begin position="541"/>
        <end position="560"/>
    </location>
</feature>
<keyword evidence="5 10" id="KW-0472">Membrane</keyword>
<dbReference type="InterPro" id="IPR000337">
    <property type="entry name" value="GPCR_3"/>
</dbReference>
<dbReference type="PROSITE" id="PS50259">
    <property type="entry name" value="G_PROTEIN_RECEP_F3_4"/>
    <property type="match status" value="1"/>
</dbReference>
<evidence type="ECO:0000256" key="10">
    <source>
        <dbReference type="SAM" id="Phobius"/>
    </source>
</evidence>
<keyword evidence="3 10" id="KW-1133">Transmembrane helix</keyword>
<keyword evidence="2 10" id="KW-0812">Transmembrane</keyword>
<evidence type="ECO:0000256" key="4">
    <source>
        <dbReference type="ARBA" id="ARBA00023040"/>
    </source>
</evidence>
<dbReference type="PANTHER" id="PTHR10519">
    <property type="entry name" value="GABA-B RECEPTOR"/>
    <property type="match status" value="1"/>
</dbReference>
<dbReference type="GO" id="GO:0007214">
    <property type="term" value="P:gamma-aminobutyric acid signaling pathway"/>
    <property type="evidence" value="ECO:0007669"/>
    <property type="project" value="TreeGrafter"/>
</dbReference>
<dbReference type="InterPro" id="IPR017978">
    <property type="entry name" value="GPCR_3_C"/>
</dbReference>
<proteinExistence type="predicted"/>
<keyword evidence="13" id="KW-1185">Reference proteome</keyword>
<evidence type="ECO:0000313" key="13">
    <source>
        <dbReference type="Proteomes" id="UP000054350"/>
    </source>
</evidence>
<feature type="transmembrane region" description="Helical" evidence="10">
    <location>
        <begin position="508"/>
        <end position="529"/>
    </location>
</feature>
<dbReference type="SUPFAM" id="SSF53822">
    <property type="entry name" value="Periplasmic binding protein-like I"/>
    <property type="match status" value="1"/>
</dbReference>
<dbReference type="Gene3D" id="3.40.50.2300">
    <property type="match status" value="2"/>
</dbReference>
<evidence type="ECO:0000256" key="2">
    <source>
        <dbReference type="ARBA" id="ARBA00022692"/>
    </source>
</evidence>
<gene>
    <name evidence="12" type="ORF">AMAG_03925</name>
</gene>
<comment type="subcellular location">
    <subcellularLocation>
        <location evidence="1">Membrane</location>
        <topology evidence="1">Multi-pass membrane protein</topology>
    </subcellularLocation>
</comment>
<dbReference type="PANTHER" id="PTHR10519:SF20">
    <property type="entry name" value="G-PROTEIN COUPLED RECEPTOR 156-RELATED"/>
    <property type="match status" value="1"/>
</dbReference>
<reference evidence="12 13" key="1">
    <citation type="submission" date="2009-11" db="EMBL/GenBank/DDBJ databases">
        <title>Annotation of Allomyces macrogynus ATCC 38327.</title>
        <authorList>
            <consortium name="The Broad Institute Genome Sequencing Platform"/>
            <person name="Russ C."/>
            <person name="Cuomo C."/>
            <person name="Burger G."/>
            <person name="Gray M.W."/>
            <person name="Holland P.W.H."/>
            <person name="King N."/>
            <person name="Lang F.B.F."/>
            <person name="Roger A.J."/>
            <person name="Ruiz-Trillo I."/>
            <person name="Young S.K."/>
            <person name="Zeng Q."/>
            <person name="Gargeya S."/>
            <person name="Fitzgerald M."/>
            <person name="Haas B."/>
            <person name="Abouelleil A."/>
            <person name="Alvarado L."/>
            <person name="Arachchi H.M."/>
            <person name="Berlin A."/>
            <person name="Chapman S.B."/>
            <person name="Gearin G."/>
            <person name="Goldberg J."/>
            <person name="Griggs A."/>
            <person name="Gujja S."/>
            <person name="Hansen M."/>
            <person name="Heiman D."/>
            <person name="Howarth C."/>
            <person name="Larimer J."/>
            <person name="Lui A."/>
            <person name="MacDonald P.J.P."/>
            <person name="McCowen C."/>
            <person name="Montmayeur A."/>
            <person name="Murphy C."/>
            <person name="Neiman D."/>
            <person name="Pearson M."/>
            <person name="Priest M."/>
            <person name="Roberts A."/>
            <person name="Saif S."/>
            <person name="Shea T."/>
            <person name="Sisk P."/>
            <person name="Stolte C."/>
            <person name="Sykes S."/>
            <person name="Wortman J."/>
            <person name="Nusbaum C."/>
            <person name="Birren B."/>
        </authorList>
    </citation>
    <scope>NUCLEOTIDE SEQUENCE [LARGE SCALE GENOMIC DNA]</scope>
    <source>
        <strain evidence="12 13">ATCC 38327</strain>
    </source>
</reference>
<evidence type="ECO:0000256" key="8">
    <source>
        <dbReference type="ARBA" id="ARBA00023224"/>
    </source>
</evidence>
<feature type="transmembrane region" description="Helical" evidence="10">
    <location>
        <begin position="580"/>
        <end position="602"/>
    </location>
</feature>
<feature type="compositionally biased region" description="Basic residues" evidence="9">
    <location>
        <begin position="12"/>
        <end position="24"/>
    </location>
</feature>
<feature type="compositionally biased region" description="Low complexity" evidence="9">
    <location>
        <begin position="1"/>
        <end position="11"/>
    </location>
</feature>
<evidence type="ECO:0000313" key="12">
    <source>
        <dbReference type="EMBL" id="KNE58340.1"/>
    </source>
</evidence>
<evidence type="ECO:0000256" key="3">
    <source>
        <dbReference type="ARBA" id="ARBA00022989"/>
    </source>
</evidence>